<evidence type="ECO:0000256" key="8">
    <source>
        <dbReference type="ARBA" id="ARBA00023065"/>
    </source>
</evidence>
<dbReference type="PANTHER" id="PTHR10027">
    <property type="entry name" value="CALCIUM-ACTIVATED POTASSIUM CHANNEL ALPHA CHAIN"/>
    <property type="match status" value="1"/>
</dbReference>
<feature type="domain" description="Calcium-activated potassium channel BK alpha subunit" evidence="13">
    <location>
        <begin position="384"/>
        <end position="484"/>
    </location>
</feature>
<evidence type="ECO:0000256" key="11">
    <source>
        <dbReference type="ARBA" id="ARBA00034430"/>
    </source>
</evidence>
<evidence type="ECO:0000313" key="16">
    <source>
        <dbReference type="EMBL" id="KAK3250124.1"/>
    </source>
</evidence>
<evidence type="ECO:0000256" key="6">
    <source>
        <dbReference type="ARBA" id="ARBA00022958"/>
    </source>
</evidence>
<evidence type="ECO:0000256" key="10">
    <source>
        <dbReference type="ARBA" id="ARBA00023303"/>
    </source>
</evidence>
<keyword evidence="6" id="KW-0630">Potassium</keyword>
<dbReference type="Gene3D" id="3.40.50.720">
    <property type="entry name" value="NAD(P)-binding Rossmann-like Domain"/>
    <property type="match status" value="1"/>
</dbReference>
<evidence type="ECO:0000256" key="3">
    <source>
        <dbReference type="ARBA" id="ARBA00022538"/>
    </source>
</evidence>
<dbReference type="Pfam" id="PF03493">
    <property type="entry name" value="BK_channel_a"/>
    <property type="match status" value="1"/>
</dbReference>
<gene>
    <name evidence="16" type="ORF">CYMTET_40488</name>
</gene>
<dbReference type="AlphaFoldDB" id="A0AAE0C920"/>
<dbReference type="InterPro" id="IPR003929">
    <property type="entry name" value="K_chnl_BK_asu"/>
</dbReference>
<evidence type="ECO:0000256" key="12">
    <source>
        <dbReference type="SAM" id="MobiDB-lite"/>
    </source>
</evidence>
<feature type="region of interest" description="Disordered" evidence="12">
    <location>
        <begin position="548"/>
        <end position="573"/>
    </location>
</feature>
<evidence type="ECO:0000256" key="7">
    <source>
        <dbReference type="ARBA" id="ARBA00022989"/>
    </source>
</evidence>
<evidence type="ECO:0000256" key="9">
    <source>
        <dbReference type="ARBA" id="ARBA00023136"/>
    </source>
</evidence>
<keyword evidence="3" id="KW-0633">Potassium transport</keyword>
<dbReference type="InterPro" id="IPR013099">
    <property type="entry name" value="K_chnl_dom"/>
</dbReference>
<comment type="catalytic activity">
    <reaction evidence="11">
        <text>K(+)(in) = K(+)(out)</text>
        <dbReference type="Rhea" id="RHEA:29463"/>
        <dbReference type="ChEBI" id="CHEBI:29103"/>
    </reaction>
</comment>
<reference evidence="16 17" key="1">
    <citation type="journal article" date="2015" name="Genome Biol. Evol.">
        <title>Comparative Genomics of a Bacterivorous Green Alga Reveals Evolutionary Causalities and Consequences of Phago-Mixotrophic Mode of Nutrition.</title>
        <authorList>
            <person name="Burns J.A."/>
            <person name="Paasch A."/>
            <person name="Narechania A."/>
            <person name="Kim E."/>
        </authorList>
    </citation>
    <scope>NUCLEOTIDE SEQUENCE [LARGE SCALE GENOMIC DNA]</scope>
    <source>
        <strain evidence="16 17">PLY_AMNH</strain>
    </source>
</reference>
<name>A0AAE0C920_9CHLO</name>
<evidence type="ECO:0000259" key="15">
    <source>
        <dbReference type="Pfam" id="PF22614"/>
    </source>
</evidence>
<keyword evidence="5" id="KW-0631">Potassium channel</keyword>
<keyword evidence="17" id="KW-1185">Reference proteome</keyword>
<dbReference type="SUPFAM" id="SSF81324">
    <property type="entry name" value="Voltage-gated potassium channels"/>
    <property type="match status" value="1"/>
</dbReference>
<comment type="subcellular location">
    <subcellularLocation>
        <location evidence="1">Membrane</location>
        <topology evidence="1">Multi-pass membrane protein</topology>
    </subcellularLocation>
</comment>
<keyword evidence="9" id="KW-0472">Membrane</keyword>
<dbReference type="Gene3D" id="1.10.287.70">
    <property type="match status" value="1"/>
</dbReference>
<evidence type="ECO:0000313" key="17">
    <source>
        <dbReference type="Proteomes" id="UP001190700"/>
    </source>
</evidence>
<feature type="region of interest" description="Disordered" evidence="12">
    <location>
        <begin position="781"/>
        <end position="801"/>
    </location>
</feature>
<proteinExistence type="predicted"/>
<dbReference type="GO" id="GO:0005267">
    <property type="term" value="F:potassium channel activity"/>
    <property type="evidence" value="ECO:0007669"/>
    <property type="project" value="UniProtKB-KW"/>
</dbReference>
<dbReference type="Proteomes" id="UP001190700">
    <property type="component" value="Unassembled WGS sequence"/>
</dbReference>
<keyword evidence="8" id="KW-0406">Ion transport</keyword>
<dbReference type="InterPro" id="IPR047871">
    <property type="entry name" value="K_chnl_Slo-like"/>
</dbReference>
<keyword evidence="4" id="KW-0812">Transmembrane</keyword>
<sequence length="961" mass="103806">MLLRLEVLAQQFKDSAWGTMGNAVVSSVLVCLSIIDTYPKLPYREYVYPFENFLCILLALDLGIRVVGEVRGSRLRVIFSAEGALDLLTFVPTLLDAFKVYLSETNAHLIDIPALRLLRIVRIFRLALLLPSLKTDEQESAASNAVTLQISALAATVGTILLVTASLVQIAEGLPFHRSLYFVITTLTTVGFGDITPETDAGRALIVAMILTGAIAIPVQIGQLNLLLEERPELIGEVPKDRQQPTIYVSTRLTDFATFRDFYEELFHEVRILRRELRLVVISSSKPSFKLRAFQEVNPTRLTLVEGTLLSAEDLTRSRADKARAFVLISDRFTQSADDEDAQTQLAVLSLKRHCPKVPLFVQVLKPSSRRALEPLLTPYRDGCMSLFEIESHFLALSTLCPGGSTLIGNLVRSVTPVGDLIRNRSMPQKNEPSTSWLAEYAEGCAYEVYAGSELKLHGAYGGMRFSVVADLIYQEHGLVLIGLCGLSPAAAPGGVLLNPSQYPLRGGEQVVVMGRTQQEVLRALTAVPVTTHIQNVNLTHRAAPSYHHRGGDGSFGATASASRNGGTAPIEEGGGCEAPPILVCGVTRRARGFLRALRLAEGSRAGERHPVVLMTEKALEAEEEHELQALDGKVRCVQGTCSLPQDLEEKGHQSRAHAVVYLGADIGAGAGQAVGGSGGPVAEAEACSTTDAGAILTLYALEVAMLQQQGRSGAAGRERAERQDAHKEAHVAARPFQRHPIAALNFASSSRFLQAGLTAANNVPPTPTERYDMQAKEETARRQRLSGWNPGLEAGARESRGEVPGVKVGGSGVANWQINPYYAAGQVYITSILDTYASQCVLSTTKQGGVLELVVGQMLHGLKGSNTGGLLRLQEIPPSLVGATYAAVFSYFIRHGNIAIGLYRGSVSGKAGMKGGDSGNWLPYVHTNPSPQHVLKNVDRVYILQPNEVHPCGPEVARQY</sequence>
<dbReference type="GO" id="GO:0016020">
    <property type="term" value="C:membrane"/>
    <property type="evidence" value="ECO:0007669"/>
    <property type="project" value="UniProtKB-SubCell"/>
</dbReference>
<feature type="domain" description="RCK N-terminal" evidence="15">
    <location>
        <begin position="582"/>
        <end position="661"/>
    </location>
</feature>
<keyword evidence="7" id="KW-1133">Transmembrane helix</keyword>
<accession>A0AAE0C920</accession>
<evidence type="ECO:0000256" key="1">
    <source>
        <dbReference type="ARBA" id="ARBA00004141"/>
    </source>
</evidence>
<keyword evidence="2" id="KW-0813">Transport</keyword>
<evidence type="ECO:0000259" key="14">
    <source>
        <dbReference type="Pfam" id="PF07885"/>
    </source>
</evidence>
<dbReference type="PANTHER" id="PTHR10027:SF10">
    <property type="entry name" value="SLOWPOKE 2, ISOFORM D"/>
    <property type="match status" value="1"/>
</dbReference>
<evidence type="ECO:0000256" key="4">
    <source>
        <dbReference type="ARBA" id="ARBA00022692"/>
    </source>
</evidence>
<dbReference type="Pfam" id="PF22614">
    <property type="entry name" value="Slo-like_RCK"/>
    <property type="match status" value="2"/>
</dbReference>
<evidence type="ECO:0000256" key="5">
    <source>
        <dbReference type="ARBA" id="ARBA00022826"/>
    </source>
</evidence>
<feature type="domain" description="RCK N-terminal" evidence="15">
    <location>
        <begin position="257"/>
        <end position="362"/>
    </location>
</feature>
<dbReference type="EMBL" id="LGRX02026901">
    <property type="protein sequence ID" value="KAK3250124.1"/>
    <property type="molecule type" value="Genomic_DNA"/>
</dbReference>
<feature type="domain" description="Potassium channel" evidence="14">
    <location>
        <begin position="163"/>
        <end position="222"/>
    </location>
</feature>
<evidence type="ECO:0000259" key="13">
    <source>
        <dbReference type="Pfam" id="PF03493"/>
    </source>
</evidence>
<comment type="caution">
    <text evidence="16">The sequence shown here is derived from an EMBL/GenBank/DDBJ whole genome shotgun (WGS) entry which is preliminary data.</text>
</comment>
<keyword evidence="10" id="KW-0407">Ion channel</keyword>
<protein>
    <submittedName>
        <fullName evidence="16">Uncharacterized protein</fullName>
    </submittedName>
</protein>
<dbReference type="InterPro" id="IPR003148">
    <property type="entry name" value="RCK_N"/>
</dbReference>
<organism evidence="16 17">
    <name type="scientific">Cymbomonas tetramitiformis</name>
    <dbReference type="NCBI Taxonomy" id="36881"/>
    <lineage>
        <taxon>Eukaryota</taxon>
        <taxon>Viridiplantae</taxon>
        <taxon>Chlorophyta</taxon>
        <taxon>Pyramimonadophyceae</taxon>
        <taxon>Pyramimonadales</taxon>
        <taxon>Pyramimonadaceae</taxon>
        <taxon>Cymbomonas</taxon>
    </lineage>
</organism>
<evidence type="ECO:0000256" key="2">
    <source>
        <dbReference type="ARBA" id="ARBA00022448"/>
    </source>
</evidence>
<dbReference type="Pfam" id="PF07885">
    <property type="entry name" value="Ion_trans_2"/>
    <property type="match status" value="1"/>
</dbReference>